<evidence type="ECO:0000256" key="3">
    <source>
        <dbReference type="ARBA" id="ARBA00022651"/>
    </source>
</evidence>
<dbReference type="InterPro" id="IPR001000">
    <property type="entry name" value="GH10_dom"/>
</dbReference>
<reference evidence="12 13" key="1">
    <citation type="submission" date="2020-08" db="EMBL/GenBank/DDBJ databases">
        <title>Croceimicrobium hydrocarbonivorans gen. nov., sp. nov., a novel marine bacterium isolated from a bacterial consortium that degrades polyethylene terephthalate.</title>
        <authorList>
            <person name="Liu R."/>
        </authorList>
    </citation>
    <scope>NUCLEOTIDE SEQUENCE [LARGE SCALE GENOMIC DNA]</scope>
    <source>
        <strain evidence="12 13">A20-9</strain>
    </source>
</reference>
<proteinExistence type="inferred from homology"/>
<evidence type="ECO:0000256" key="2">
    <source>
        <dbReference type="ARBA" id="ARBA00007495"/>
    </source>
</evidence>
<comment type="catalytic activity">
    <reaction evidence="1 10">
        <text>Endohydrolysis of (1-&gt;4)-beta-D-xylosidic linkages in xylans.</text>
        <dbReference type="EC" id="3.2.1.8"/>
    </reaction>
</comment>
<dbReference type="KEGG" id="chyd:H4K34_10890"/>
<accession>A0A7H0VAY5</accession>
<feature type="domain" description="GH10" evidence="11">
    <location>
        <begin position="26"/>
        <end position="343"/>
    </location>
</feature>
<sequence length="344" mass="39489">MYRKLLILLILAVACKPKQTESCALQPALYQLSDFPIGCAVDLNKLDYNPTYAQLLGQQFNQLSPENIMKPEHIHPQPNYYHWSEVDSLLSYCQKEHKSLHGHTLIWHQQLPPWMEEFEGTTAEWEAMFKDHIQSICRHFKGKVRAWDVVNEAFNEDGTLRNSIWKQHLGAAYIEKAFRYAHEADPDALLFYNDFNLAINPKKRAAVLSLLKNLKQRGLALDGIGLQMHISIAFPENRVIESAFQDFSKAGFLVHISELDISVNPYGGDFQAGAEIWERQAQKLAAVISLYKQIENSQRYGITFWGLSDADSWIPSAFNRKDYPLLFDGNYQAKAAYCKMKESL</sequence>
<dbReference type="PANTHER" id="PTHR31490">
    <property type="entry name" value="GLYCOSYL HYDROLASE"/>
    <property type="match status" value="1"/>
</dbReference>
<dbReference type="Gene3D" id="3.20.20.80">
    <property type="entry name" value="Glycosidases"/>
    <property type="match status" value="1"/>
</dbReference>
<dbReference type="SMART" id="SM00633">
    <property type="entry name" value="Glyco_10"/>
    <property type="match status" value="1"/>
</dbReference>
<dbReference type="Proteomes" id="UP000516305">
    <property type="component" value="Chromosome"/>
</dbReference>
<evidence type="ECO:0000256" key="8">
    <source>
        <dbReference type="ARBA" id="ARBA00023326"/>
    </source>
</evidence>
<dbReference type="GO" id="GO:0031176">
    <property type="term" value="F:endo-1,4-beta-xylanase activity"/>
    <property type="evidence" value="ECO:0007669"/>
    <property type="project" value="UniProtKB-EC"/>
</dbReference>
<keyword evidence="4" id="KW-0732">Signal</keyword>
<evidence type="ECO:0000313" key="12">
    <source>
        <dbReference type="EMBL" id="QNR22883.1"/>
    </source>
</evidence>
<dbReference type="PROSITE" id="PS00591">
    <property type="entry name" value="GH10_1"/>
    <property type="match status" value="1"/>
</dbReference>
<keyword evidence="3 12" id="KW-0858">Xylan degradation</keyword>
<evidence type="ECO:0000256" key="6">
    <source>
        <dbReference type="ARBA" id="ARBA00023277"/>
    </source>
</evidence>
<dbReference type="PANTHER" id="PTHR31490:SF88">
    <property type="entry name" value="BETA-XYLANASE"/>
    <property type="match status" value="1"/>
</dbReference>
<evidence type="ECO:0000259" key="11">
    <source>
        <dbReference type="PROSITE" id="PS51760"/>
    </source>
</evidence>
<keyword evidence="6 10" id="KW-0119">Carbohydrate metabolism</keyword>
<evidence type="ECO:0000256" key="7">
    <source>
        <dbReference type="ARBA" id="ARBA00023295"/>
    </source>
</evidence>
<gene>
    <name evidence="12" type="ORF">H4K34_10890</name>
</gene>
<dbReference type="Pfam" id="PF00331">
    <property type="entry name" value="Glyco_hydro_10"/>
    <property type="match status" value="1"/>
</dbReference>
<evidence type="ECO:0000256" key="1">
    <source>
        <dbReference type="ARBA" id="ARBA00000681"/>
    </source>
</evidence>
<dbReference type="InterPro" id="IPR031158">
    <property type="entry name" value="GH10_AS"/>
</dbReference>
<keyword evidence="13" id="KW-1185">Reference proteome</keyword>
<dbReference type="EC" id="3.2.1.8" evidence="10"/>
<keyword evidence="8 10" id="KW-0624">Polysaccharide degradation</keyword>
<dbReference type="PROSITE" id="PS51760">
    <property type="entry name" value="GH10_2"/>
    <property type="match status" value="1"/>
</dbReference>
<dbReference type="InterPro" id="IPR044846">
    <property type="entry name" value="GH10"/>
</dbReference>
<evidence type="ECO:0000256" key="9">
    <source>
        <dbReference type="PROSITE-ProRule" id="PRU10061"/>
    </source>
</evidence>
<evidence type="ECO:0000256" key="4">
    <source>
        <dbReference type="ARBA" id="ARBA00022729"/>
    </source>
</evidence>
<dbReference type="SUPFAM" id="SSF51445">
    <property type="entry name" value="(Trans)glycosidases"/>
    <property type="match status" value="1"/>
</dbReference>
<feature type="active site" description="Nucleophile" evidence="9">
    <location>
        <position position="258"/>
    </location>
</feature>
<evidence type="ECO:0000256" key="10">
    <source>
        <dbReference type="RuleBase" id="RU361174"/>
    </source>
</evidence>
<dbReference type="PRINTS" id="PR00134">
    <property type="entry name" value="GLHYDRLASE10"/>
</dbReference>
<dbReference type="PROSITE" id="PS51257">
    <property type="entry name" value="PROKAR_LIPOPROTEIN"/>
    <property type="match status" value="1"/>
</dbReference>
<name>A0A7H0VAY5_9FLAO</name>
<protein>
    <recommendedName>
        <fullName evidence="10">Beta-xylanase</fullName>
        <ecNumber evidence="10">3.2.1.8</ecNumber>
    </recommendedName>
</protein>
<organism evidence="12 13">
    <name type="scientific">Croceimicrobium hydrocarbonivorans</name>
    <dbReference type="NCBI Taxonomy" id="2761580"/>
    <lineage>
        <taxon>Bacteria</taxon>
        <taxon>Pseudomonadati</taxon>
        <taxon>Bacteroidota</taxon>
        <taxon>Flavobacteriia</taxon>
        <taxon>Flavobacteriales</taxon>
        <taxon>Owenweeksiaceae</taxon>
        <taxon>Croceimicrobium</taxon>
    </lineage>
</organism>
<comment type="similarity">
    <text evidence="2 10">Belongs to the glycosyl hydrolase 10 (cellulase F) family.</text>
</comment>
<keyword evidence="5 10" id="KW-0378">Hydrolase</keyword>
<evidence type="ECO:0000256" key="5">
    <source>
        <dbReference type="ARBA" id="ARBA00022801"/>
    </source>
</evidence>
<dbReference type="RefSeq" id="WP_210757451.1">
    <property type="nucleotide sequence ID" value="NZ_CP060139.1"/>
</dbReference>
<evidence type="ECO:0000313" key="13">
    <source>
        <dbReference type="Proteomes" id="UP000516305"/>
    </source>
</evidence>
<dbReference type="InterPro" id="IPR017853">
    <property type="entry name" value="GH"/>
</dbReference>
<dbReference type="AlphaFoldDB" id="A0A7H0VAY5"/>
<keyword evidence="7 10" id="KW-0326">Glycosidase</keyword>
<dbReference type="EMBL" id="CP060139">
    <property type="protein sequence ID" value="QNR22883.1"/>
    <property type="molecule type" value="Genomic_DNA"/>
</dbReference>
<dbReference type="GO" id="GO:0045493">
    <property type="term" value="P:xylan catabolic process"/>
    <property type="evidence" value="ECO:0007669"/>
    <property type="project" value="UniProtKB-KW"/>
</dbReference>